<dbReference type="RefSeq" id="WP_061427128.1">
    <property type="nucleotide sequence ID" value="NZ_CATNWW010000003.1"/>
</dbReference>
<dbReference type="EMBL" id="CP010994">
    <property type="protein sequence ID" value="AMN35234.1"/>
    <property type="molecule type" value="Genomic_DNA"/>
</dbReference>
<reference evidence="2 4" key="1">
    <citation type="journal article" date="2016" name="PLoS ONE">
        <title>Plasmid Characterization and Chromosome Analysis of Two netF+ Clostridium perfringens Isolates Associated with Foal and Canine Necrotizing Enteritis.</title>
        <authorList>
            <person name="Mehdizadeh Gohari I."/>
            <person name="Kropinski A.M."/>
            <person name="Weese S.J."/>
            <person name="Parreira V.R."/>
            <person name="Whitehead A.E."/>
            <person name="Boerlin P."/>
            <person name="Prescott J.F."/>
        </authorList>
    </citation>
    <scope>NUCLEOTIDE SEQUENCE [LARGE SCALE GENOMIC DNA]</scope>
    <source>
        <strain evidence="2 4">JP838</strain>
    </source>
</reference>
<evidence type="ECO:0000313" key="2">
    <source>
        <dbReference type="EMBL" id="AMN35234.1"/>
    </source>
</evidence>
<dbReference type="EMBL" id="UAWO01000002">
    <property type="protein sequence ID" value="SQC06501.1"/>
    <property type="molecule type" value="Genomic_DNA"/>
</dbReference>
<protein>
    <submittedName>
        <fullName evidence="2">Uncharacterized protein</fullName>
    </submittedName>
</protein>
<name>A0A127EH06_CLOPF</name>
<reference evidence="3 5" key="2">
    <citation type="submission" date="2018-06" db="EMBL/GenBank/DDBJ databases">
        <authorList>
            <consortium name="Pathogen Informatics"/>
            <person name="Doyle S."/>
        </authorList>
    </citation>
    <scope>NUCLEOTIDE SEQUENCE [LARGE SCALE GENOMIC DNA]</scope>
    <source>
        <strain evidence="3 5">NCTC8081</strain>
    </source>
</reference>
<accession>A0A127EH06</accession>
<evidence type="ECO:0000313" key="4">
    <source>
        <dbReference type="Proteomes" id="UP000070260"/>
    </source>
</evidence>
<evidence type="ECO:0000256" key="1">
    <source>
        <dbReference type="SAM" id="MobiDB-lite"/>
    </source>
</evidence>
<proteinExistence type="predicted"/>
<dbReference type="Proteomes" id="UP000070260">
    <property type="component" value="Chromosome"/>
</dbReference>
<dbReference type="Proteomes" id="UP000250234">
    <property type="component" value="Unassembled WGS sequence"/>
</dbReference>
<gene>
    <name evidence="2" type="ORF">JFP838_05545</name>
    <name evidence="3" type="ORF">NCTC8081_00611</name>
</gene>
<organism evidence="2 4">
    <name type="scientific">Clostridium perfringens</name>
    <dbReference type="NCBI Taxonomy" id="1502"/>
    <lineage>
        <taxon>Bacteria</taxon>
        <taxon>Bacillati</taxon>
        <taxon>Bacillota</taxon>
        <taxon>Clostridia</taxon>
        <taxon>Eubacteriales</taxon>
        <taxon>Clostridiaceae</taxon>
        <taxon>Clostridium</taxon>
    </lineage>
</organism>
<evidence type="ECO:0000313" key="5">
    <source>
        <dbReference type="Proteomes" id="UP000250234"/>
    </source>
</evidence>
<evidence type="ECO:0000313" key="3">
    <source>
        <dbReference type="EMBL" id="SQC06501.1"/>
    </source>
</evidence>
<dbReference type="InterPro" id="IPR049675">
    <property type="entry name" value="QatB"/>
</dbReference>
<feature type="region of interest" description="Disordered" evidence="1">
    <location>
        <begin position="1"/>
        <end position="20"/>
    </location>
</feature>
<dbReference type="AlphaFoldDB" id="A0A127EH06"/>
<sequence>MGTSSIYEGQKDKNGLLPSDFEEITNEEKKENEMPWKNTKTLMSKYITGHSKNLSGVIKNYVRASGGASNLVKTSKSGVKSTVALGNFLDSIRQKGLNKTLNEFNIEFQGRDIEEVLSDIVNIIAKDSNTKENIVAKNATNNALEKIYEFIEENNLDFNSLEIMNDDMFEVIMCRYISEYIWEKMLNDLESRFEKYLDDAKKTLEIENDFKEYIENKVEATYKSKNIKSTQFSNKDTEKFVKEIYKDCYEVLGGELK</sequence>
<dbReference type="OrthoDB" id="1440524at2"/>
<dbReference type="PATRIC" id="fig|1502.177.peg.1113"/>
<dbReference type="NCBIfam" id="NF041924">
    <property type="entry name" value="QatB"/>
    <property type="match status" value="1"/>
</dbReference>